<feature type="transmembrane region" description="Helical" evidence="1">
    <location>
        <begin position="46"/>
        <end position="65"/>
    </location>
</feature>
<dbReference type="Proteomes" id="UP000597613">
    <property type="component" value="Unassembled WGS sequence"/>
</dbReference>
<keyword evidence="3" id="KW-0012">Acyltransferase</keyword>
<dbReference type="Pfam" id="PF01757">
    <property type="entry name" value="Acyl_transf_3"/>
    <property type="match status" value="1"/>
</dbReference>
<name>A0ABR7ALD4_9SPHN</name>
<proteinExistence type="predicted"/>
<feature type="transmembrane region" description="Helical" evidence="1">
    <location>
        <begin position="143"/>
        <end position="172"/>
    </location>
</feature>
<keyword evidence="4" id="KW-1185">Reference proteome</keyword>
<evidence type="ECO:0000259" key="2">
    <source>
        <dbReference type="Pfam" id="PF01757"/>
    </source>
</evidence>
<keyword evidence="3" id="KW-0808">Transferase</keyword>
<evidence type="ECO:0000313" key="4">
    <source>
        <dbReference type="Proteomes" id="UP000597613"/>
    </source>
</evidence>
<feature type="transmembrane region" description="Helical" evidence="1">
    <location>
        <begin position="292"/>
        <end position="312"/>
    </location>
</feature>
<dbReference type="PANTHER" id="PTHR23028">
    <property type="entry name" value="ACETYLTRANSFERASE"/>
    <property type="match status" value="1"/>
</dbReference>
<protein>
    <submittedName>
        <fullName evidence="3">Acyltransferase</fullName>
    </submittedName>
</protein>
<dbReference type="RefSeq" id="WP_187503047.1">
    <property type="nucleotide sequence ID" value="NZ_JACONT010000009.1"/>
</dbReference>
<dbReference type="EMBL" id="JACONT010000009">
    <property type="protein sequence ID" value="MBC3941275.1"/>
    <property type="molecule type" value="Genomic_DNA"/>
</dbReference>
<dbReference type="InterPro" id="IPR002656">
    <property type="entry name" value="Acyl_transf_3_dom"/>
</dbReference>
<keyword evidence="1" id="KW-1133">Transmembrane helix</keyword>
<keyword evidence="1" id="KW-0812">Transmembrane</keyword>
<feature type="transmembrane region" description="Helical" evidence="1">
    <location>
        <begin position="12"/>
        <end position="34"/>
    </location>
</feature>
<gene>
    <name evidence="3" type="ORF">H8S47_06185</name>
</gene>
<feature type="transmembrane region" description="Helical" evidence="1">
    <location>
        <begin position="265"/>
        <end position="285"/>
    </location>
</feature>
<keyword evidence="1" id="KW-0472">Membrane</keyword>
<dbReference type="GO" id="GO:0016746">
    <property type="term" value="F:acyltransferase activity"/>
    <property type="evidence" value="ECO:0007669"/>
    <property type="project" value="UniProtKB-KW"/>
</dbReference>
<feature type="transmembrane region" description="Helical" evidence="1">
    <location>
        <begin position="228"/>
        <end position="245"/>
    </location>
</feature>
<dbReference type="InterPro" id="IPR050879">
    <property type="entry name" value="Acyltransferase_3"/>
</dbReference>
<dbReference type="PANTHER" id="PTHR23028:SF131">
    <property type="entry name" value="BLR2367 PROTEIN"/>
    <property type="match status" value="1"/>
</dbReference>
<comment type="caution">
    <text evidence="3">The sequence shown here is derived from an EMBL/GenBank/DDBJ whole genome shotgun (WGS) entry which is preliminary data.</text>
</comment>
<accession>A0ABR7ALD4</accession>
<evidence type="ECO:0000313" key="3">
    <source>
        <dbReference type="EMBL" id="MBC3941275.1"/>
    </source>
</evidence>
<feature type="domain" description="Acyltransferase 3" evidence="2">
    <location>
        <begin position="9"/>
        <end position="310"/>
    </location>
</feature>
<reference evidence="3 4" key="1">
    <citation type="submission" date="2020-08" db="EMBL/GenBank/DDBJ databases">
        <title>Putative novel bacterial strains isolated from necrotic wheat leaf tissues caused by Xanthomonas translucens.</title>
        <authorList>
            <person name="Tambong J.T."/>
        </authorList>
    </citation>
    <scope>NUCLEOTIDE SEQUENCE [LARGE SCALE GENOMIC DNA]</scope>
    <source>
        <strain evidence="4">DOAB 1063</strain>
    </source>
</reference>
<evidence type="ECO:0000256" key="1">
    <source>
        <dbReference type="SAM" id="Phobius"/>
    </source>
</evidence>
<feature type="transmembrane region" description="Helical" evidence="1">
    <location>
        <begin position="86"/>
        <end position="104"/>
    </location>
</feature>
<sequence>MQDKRTFLRIQILRFIAAAVVVAYHAQITTISYFGGDDPYRVLELGVYGVDLFFVISGFIIVFIGSSRETTASVFVKRRVERIVPMYWIMTAATFALTHIPGLARNEVSGPGHLLQSLLFMSWVNGPETYPVLNVGWTLEYEVLFYAVAAASMALTKRAWATAAFVMLALVLSGRGTSFFLQNPIMIEFVFGMTIGTFLYDRRLFPWMLLGCVLVLLTLPMSGAAWRVWAFGVPSAALVSLAIYADFRKPYAGFVLPELGNASYSIYLVHVIAISCVCKVASVVMPNLSTAIGVPVISLFAIAVGYLCYRLIERNLLRVLGRRRRKAALVTNPPVHAE</sequence>
<organism evidence="3 4">
    <name type="scientific">Sphingomonas albertensis</name>
    <dbReference type="NCBI Taxonomy" id="2762591"/>
    <lineage>
        <taxon>Bacteria</taxon>
        <taxon>Pseudomonadati</taxon>
        <taxon>Pseudomonadota</taxon>
        <taxon>Alphaproteobacteria</taxon>
        <taxon>Sphingomonadales</taxon>
        <taxon>Sphingomonadaceae</taxon>
        <taxon>Sphingomonas</taxon>
    </lineage>
</organism>
<feature type="transmembrane region" description="Helical" evidence="1">
    <location>
        <begin position="204"/>
        <end position="221"/>
    </location>
</feature>